<organism evidence="2 3">
    <name type="scientific">Eragrostis curvula</name>
    <name type="common">weeping love grass</name>
    <dbReference type="NCBI Taxonomy" id="38414"/>
    <lineage>
        <taxon>Eukaryota</taxon>
        <taxon>Viridiplantae</taxon>
        <taxon>Streptophyta</taxon>
        <taxon>Embryophyta</taxon>
        <taxon>Tracheophyta</taxon>
        <taxon>Spermatophyta</taxon>
        <taxon>Magnoliopsida</taxon>
        <taxon>Liliopsida</taxon>
        <taxon>Poales</taxon>
        <taxon>Poaceae</taxon>
        <taxon>PACMAD clade</taxon>
        <taxon>Chloridoideae</taxon>
        <taxon>Eragrostideae</taxon>
        <taxon>Eragrostidinae</taxon>
        <taxon>Eragrostis</taxon>
    </lineage>
</organism>
<dbReference type="Pfam" id="PF02519">
    <property type="entry name" value="Auxin_inducible"/>
    <property type="match status" value="1"/>
</dbReference>
<evidence type="ECO:0000313" key="3">
    <source>
        <dbReference type="Proteomes" id="UP000324897"/>
    </source>
</evidence>
<protein>
    <recommendedName>
        <fullName evidence="4">Auxin-responsive protein</fullName>
    </recommendedName>
</protein>
<sequence>MRKGLAMRALLDRYWRLPSSKKQQARGGREPPPEGCLAVYVGAARQRFVVRTECVNHRLFRALLEDAEEARGYCYAADGPLQLPCDAEAFARVVEAIEREMADERIGCGRVRGHSPAVVHSRQVTVGFE</sequence>
<dbReference type="EMBL" id="RWGY01000129">
    <property type="protein sequence ID" value="TVU03915.1"/>
    <property type="molecule type" value="Genomic_DNA"/>
</dbReference>
<feature type="non-terminal residue" evidence="2">
    <location>
        <position position="1"/>
    </location>
</feature>
<accession>A0A5J9SY28</accession>
<dbReference type="GO" id="GO:0009733">
    <property type="term" value="P:response to auxin"/>
    <property type="evidence" value="ECO:0007669"/>
    <property type="project" value="InterPro"/>
</dbReference>
<evidence type="ECO:0000256" key="1">
    <source>
        <dbReference type="ARBA" id="ARBA00006974"/>
    </source>
</evidence>
<dbReference type="InterPro" id="IPR003676">
    <property type="entry name" value="SAUR_fam"/>
</dbReference>
<dbReference type="AlphaFoldDB" id="A0A5J9SY28"/>
<name>A0A5J9SY28_9POAL</name>
<dbReference type="Gramene" id="TVU03915">
    <property type="protein sequence ID" value="TVU03915"/>
    <property type="gene ID" value="EJB05_50525"/>
</dbReference>
<comment type="similarity">
    <text evidence="1">Belongs to the ARG7 family.</text>
</comment>
<evidence type="ECO:0000313" key="2">
    <source>
        <dbReference type="EMBL" id="TVU03915.1"/>
    </source>
</evidence>
<keyword evidence="3" id="KW-1185">Reference proteome</keyword>
<dbReference type="OrthoDB" id="660486at2759"/>
<reference evidence="2 3" key="1">
    <citation type="journal article" date="2019" name="Sci. Rep.">
        <title>A high-quality genome of Eragrostis curvula grass provides insights into Poaceae evolution and supports new strategies to enhance forage quality.</title>
        <authorList>
            <person name="Carballo J."/>
            <person name="Santos B.A.C.M."/>
            <person name="Zappacosta D."/>
            <person name="Garbus I."/>
            <person name="Selva J.P."/>
            <person name="Gallo C.A."/>
            <person name="Diaz A."/>
            <person name="Albertini E."/>
            <person name="Caccamo M."/>
            <person name="Echenique V."/>
        </authorList>
    </citation>
    <scope>NUCLEOTIDE SEQUENCE [LARGE SCALE GENOMIC DNA]</scope>
    <source>
        <strain evidence="3">cv. Victoria</strain>
        <tissue evidence="2">Leaf</tissue>
    </source>
</reference>
<gene>
    <name evidence="2" type="ORF">EJB05_50525</name>
</gene>
<evidence type="ECO:0008006" key="4">
    <source>
        <dbReference type="Google" id="ProtNLM"/>
    </source>
</evidence>
<proteinExistence type="inferred from homology"/>
<comment type="caution">
    <text evidence="2">The sequence shown here is derived from an EMBL/GenBank/DDBJ whole genome shotgun (WGS) entry which is preliminary data.</text>
</comment>
<dbReference type="PANTHER" id="PTHR31374">
    <property type="entry name" value="AUXIN-INDUCED PROTEIN-LIKE-RELATED"/>
    <property type="match status" value="1"/>
</dbReference>
<dbReference type="Proteomes" id="UP000324897">
    <property type="component" value="Unassembled WGS sequence"/>
</dbReference>
<dbReference type="PANTHER" id="PTHR31374:SF431">
    <property type="entry name" value="OS02G0305950 PROTEIN"/>
    <property type="match status" value="1"/>
</dbReference>